<reference evidence="2" key="1">
    <citation type="submission" date="2022-09" db="EMBL/GenBank/DDBJ databases">
        <title>Tahibacter sp. nov., isolated from a fresh water.</title>
        <authorList>
            <person name="Baek J.H."/>
            <person name="Lee J.K."/>
            <person name="Kim J.M."/>
            <person name="Jeon C.O."/>
        </authorList>
    </citation>
    <scope>NUCLEOTIDE SEQUENCE</scope>
    <source>
        <strain evidence="2">W38</strain>
    </source>
</reference>
<protein>
    <submittedName>
        <fullName evidence="2">TIGR03032 family protein</fullName>
    </submittedName>
</protein>
<sequence length="348" mass="38104">MSNPSGLEIHSSRLFESWLAEQKVSLAFTTYQAGKLFFVGIDPAGRLAVFNRTIARVMGLAAQGDTLWVATLWQLWRFENALKPGEVFGAHDRYYVPQLAYTTGDIDVHDVGIDAAGDPIFVSTLFSCLARPDARYSFIPVWKPPFVSRYAAEDRCHMNGLAMADGAPAYVTCVARSDANEGWREHRTQGGIVVDVKSGAIVCEGLSMPHSPRMYRGRLWVLNSGTGEFGYVDLAAGRFEPVAFCAGYLRGMSFCGDFAVVGLSRQRQNRTFNGLLLDQRLAEKNVSARCGLAVIDLKRGDVVHELRLDGVVEELFDTAVLPGVCNPAAVGFMADDIKRTLSLPPDIG</sequence>
<dbReference type="SUPFAM" id="SSF63825">
    <property type="entry name" value="YWTD domain"/>
    <property type="match status" value="1"/>
</dbReference>
<dbReference type="RefSeq" id="WP_261696639.1">
    <property type="nucleotide sequence ID" value="NZ_CP104694.1"/>
</dbReference>
<dbReference type="EMBL" id="CP104694">
    <property type="protein sequence ID" value="UXI69686.1"/>
    <property type="molecule type" value="Genomic_DNA"/>
</dbReference>
<dbReference type="InterPro" id="IPR017481">
    <property type="entry name" value="CHP03032"/>
</dbReference>
<gene>
    <name evidence="2" type="ORF">N4264_08660</name>
</gene>
<feature type="domain" description="Conserved hypothetical protein CHP03032" evidence="1">
    <location>
        <begin position="15"/>
        <end position="329"/>
    </location>
</feature>
<name>A0ABY6BMA1_9GAMM</name>
<evidence type="ECO:0000313" key="3">
    <source>
        <dbReference type="Proteomes" id="UP001064632"/>
    </source>
</evidence>
<organism evidence="2 3">
    <name type="scientific">Tahibacter amnicola</name>
    <dbReference type="NCBI Taxonomy" id="2976241"/>
    <lineage>
        <taxon>Bacteria</taxon>
        <taxon>Pseudomonadati</taxon>
        <taxon>Pseudomonadota</taxon>
        <taxon>Gammaproteobacteria</taxon>
        <taxon>Lysobacterales</taxon>
        <taxon>Rhodanobacteraceae</taxon>
        <taxon>Tahibacter</taxon>
    </lineage>
</organism>
<dbReference type="Proteomes" id="UP001064632">
    <property type="component" value="Chromosome"/>
</dbReference>
<proteinExistence type="predicted"/>
<dbReference type="NCBIfam" id="TIGR03032">
    <property type="entry name" value="TIGR03032 family protein"/>
    <property type="match status" value="1"/>
</dbReference>
<evidence type="ECO:0000259" key="1">
    <source>
        <dbReference type="Pfam" id="PF16261"/>
    </source>
</evidence>
<accession>A0ABY6BMA1</accession>
<dbReference type="Pfam" id="PF16261">
    <property type="entry name" value="DUF4915"/>
    <property type="match status" value="1"/>
</dbReference>
<evidence type="ECO:0000313" key="2">
    <source>
        <dbReference type="EMBL" id="UXI69686.1"/>
    </source>
</evidence>
<keyword evidence="3" id="KW-1185">Reference proteome</keyword>